<feature type="compositionally biased region" description="Polar residues" evidence="1">
    <location>
        <begin position="490"/>
        <end position="508"/>
    </location>
</feature>
<reference evidence="2 3" key="1">
    <citation type="journal article" date="2015" name="Mol. Biochem. Parasitol.">
        <title>Identification of polymorphic genes for use in assemblage B genotyping assays through comparative genomics of multiple assemblage B Giardia duodenalis isolates.</title>
        <authorList>
            <person name="Wielinga C."/>
            <person name="Thompson R.C."/>
            <person name="Monis P."/>
            <person name="Ryan U."/>
        </authorList>
    </citation>
    <scope>NUCLEOTIDE SEQUENCE [LARGE SCALE GENOMIC DNA]</scope>
    <source>
        <strain evidence="2 3">BAH15c1</strain>
    </source>
</reference>
<feature type="compositionally biased region" description="Low complexity" evidence="1">
    <location>
        <begin position="707"/>
        <end position="721"/>
    </location>
</feature>
<dbReference type="EMBL" id="JXTI01000144">
    <property type="protein sequence ID" value="KWX11967.1"/>
    <property type="molecule type" value="Genomic_DNA"/>
</dbReference>
<accession>A0A132NPJ2</accession>
<feature type="compositionally biased region" description="Polar residues" evidence="1">
    <location>
        <begin position="449"/>
        <end position="460"/>
    </location>
</feature>
<feature type="compositionally biased region" description="Low complexity" evidence="1">
    <location>
        <begin position="629"/>
        <end position="638"/>
    </location>
</feature>
<feature type="compositionally biased region" description="Basic and acidic residues" evidence="1">
    <location>
        <begin position="435"/>
        <end position="447"/>
    </location>
</feature>
<comment type="caution">
    <text evidence="2">The sequence shown here is derived from an EMBL/GenBank/DDBJ whole genome shotgun (WGS) entry which is preliminary data.</text>
</comment>
<gene>
    <name evidence="2" type="ORF">QR46_4058</name>
</gene>
<feature type="compositionally biased region" description="Polar residues" evidence="1">
    <location>
        <begin position="169"/>
        <end position="205"/>
    </location>
</feature>
<dbReference type="Proteomes" id="UP000070089">
    <property type="component" value="Unassembled WGS sequence"/>
</dbReference>
<dbReference type="AlphaFoldDB" id="A0A132NPJ2"/>
<dbReference type="VEuPathDB" id="GiardiaDB:QR46_4058"/>
<feature type="region of interest" description="Disordered" evidence="1">
    <location>
        <begin position="435"/>
        <end position="651"/>
    </location>
</feature>
<evidence type="ECO:0000313" key="3">
    <source>
        <dbReference type="Proteomes" id="UP000070089"/>
    </source>
</evidence>
<evidence type="ECO:0000256" key="1">
    <source>
        <dbReference type="SAM" id="MobiDB-lite"/>
    </source>
</evidence>
<sequence>MPKDALAKSSKSIAGSLQLAKDYEDSGDIRRVRLPEDKLKDQFRLSFPERYLDRLTFDRSETFDKRLMQYRLSYLDSQSASKVNSTRRSHRTSSCSAINSKSPSIRSNSKVSTPTSKSPRKSLSKSQQKSVSRSSSKAKELDASQKYEKNAAPSLSPRGSKGDMEDQILVSQSPQRQEGLTPPASKQPSRQGSPKPHVTSSIATSASLPSTNSYLAYKKAIMQNATSAHGTGVKRPSSTRSNYNSLEYKQNLLLDHENDVHEKTLKQTNNHVVMDMLATNLAMAYVEDNCRDHKAFRSRHDIWEDQRDYVKPWRHNMKLEGNDADVEACIRKNIIVNEPVKALVSDSDHPGEKSVIDNYRIASEPPRSADLLKKYAKNDTQQLYDYSGEADNSGTTGRSREDGSFIKRYSIQTIQWNRQYNSIAGYKQELEEVARKEGVSDIVRRPSEYSPQQRRQSNSLPKPESLSEQLERYRAPNENKGLRDNDQGSKNHAMSSGATTYTLENPQSPRRYKPLEKRDASNTQISNRRSSTSLEPTPRSNSKAHESVRNNESNKNIEQKNPLAVAVTENLDTKSNRGLSKTMDRKRPQSARAKHAINMEKPVKLPSSSAAKEKRPASSRKDATKRASSRQSQSRATADYNGYRPNSDALDVHTNAINGQSNTTLGASAPEVDIHKSFGSIATTFGSVTQQRHISRAEEGQSISRNTQPSPTGTSPQQTPSIAISEKSPEIREYTSHAQIRQQPLTDNNATSLQQRVDIPTTLSPILFPHNLETTPHIRTSSGAQNEPHGRIFNDLAADLQELIANKKRKAGKLPTSIIDPKDMFPLSPTGAVRSSKDFSIDAFDKIPLRAADLNDSMPTALLSSPSRRMTEASNRNITKLYLNSAIHSPHAPVVDSSMLQDPKKTHAYAVPSQLLAIHDNGAEGDALAKSQELSLSQERSDLLSSAIQRTLGAQLGTSLPINEELQTQLYNALTKKVNI</sequence>
<proteinExistence type="predicted"/>
<evidence type="ECO:0000313" key="2">
    <source>
        <dbReference type="EMBL" id="KWX11967.1"/>
    </source>
</evidence>
<name>A0A132NPJ2_GIAIN</name>
<feature type="compositionally biased region" description="Basic and acidic residues" evidence="1">
    <location>
        <begin position="137"/>
        <end position="149"/>
    </location>
</feature>
<dbReference type="OrthoDB" id="10257383at2759"/>
<feature type="compositionally biased region" description="Basic and acidic residues" evidence="1">
    <location>
        <begin position="611"/>
        <end position="625"/>
    </location>
</feature>
<feature type="region of interest" description="Disordered" evidence="1">
    <location>
        <begin position="77"/>
        <end position="205"/>
    </location>
</feature>
<organism evidence="2 3">
    <name type="scientific">Giardia duodenalis assemblage B</name>
    <dbReference type="NCBI Taxonomy" id="1394984"/>
    <lineage>
        <taxon>Eukaryota</taxon>
        <taxon>Metamonada</taxon>
        <taxon>Diplomonadida</taxon>
        <taxon>Hexamitidae</taxon>
        <taxon>Giardiinae</taxon>
        <taxon>Giardia</taxon>
    </lineage>
</organism>
<feature type="region of interest" description="Disordered" evidence="1">
    <location>
        <begin position="689"/>
        <end position="723"/>
    </location>
</feature>
<feature type="compositionally biased region" description="Basic and acidic residues" evidence="1">
    <location>
        <begin position="469"/>
        <end position="489"/>
    </location>
</feature>
<feature type="compositionally biased region" description="Low complexity" evidence="1">
    <location>
        <begin position="124"/>
        <end position="135"/>
    </location>
</feature>
<feature type="compositionally biased region" description="Polar residues" evidence="1">
    <location>
        <begin position="521"/>
        <end position="541"/>
    </location>
</feature>
<protein>
    <submittedName>
        <fullName evidence="2">Uncharacterized protein</fullName>
    </submittedName>
</protein>
<feature type="compositionally biased region" description="Polar residues" evidence="1">
    <location>
        <begin position="97"/>
        <end position="108"/>
    </location>
</feature>